<dbReference type="EMBL" id="AP022642">
    <property type="protein sequence ID" value="BCA30169.1"/>
    <property type="molecule type" value="Genomic_DNA"/>
</dbReference>
<dbReference type="KEGG" id="poj:PtoMrB4_41460"/>
<organism evidence="1 2">
    <name type="scientific">Metapseudomonas otitidis</name>
    <dbReference type="NCBI Taxonomy" id="319939"/>
    <lineage>
        <taxon>Bacteria</taxon>
        <taxon>Pseudomonadati</taxon>
        <taxon>Pseudomonadota</taxon>
        <taxon>Gammaproteobacteria</taxon>
        <taxon>Pseudomonadales</taxon>
        <taxon>Pseudomonadaceae</taxon>
        <taxon>Metapseudomonas</taxon>
    </lineage>
</organism>
<dbReference type="Proteomes" id="UP000501237">
    <property type="component" value="Chromosome"/>
</dbReference>
<dbReference type="AlphaFoldDB" id="A0A679GRS5"/>
<reference evidence="1 2" key="1">
    <citation type="journal article" date="2020" name="Microbiol. Resour. Announc.">
        <title>Complete genome sequence of Pseudomonas otitidis strain MrB4, isolated from Lake Biwa in Japan.</title>
        <authorList>
            <person name="Miyazaki K."/>
            <person name="Hase E."/>
            <person name="Maruya T."/>
        </authorList>
    </citation>
    <scope>NUCLEOTIDE SEQUENCE [LARGE SCALE GENOMIC DNA]</scope>
    <source>
        <strain evidence="1 2">MrB4</strain>
    </source>
</reference>
<accession>A0A679GRS5</accession>
<protein>
    <recommendedName>
        <fullName evidence="3">DNA-binding protein</fullName>
    </recommendedName>
</protein>
<gene>
    <name evidence="1" type="ORF">PtoMrB4_41460</name>
</gene>
<dbReference type="RefSeq" id="WP_172434375.1">
    <property type="nucleotide sequence ID" value="NZ_AP022642.1"/>
</dbReference>
<name>A0A679GRS5_9GAMM</name>
<dbReference type="GeneID" id="57399363"/>
<evidence type="ECO:0008006" key="3">
    <source>
        <dbReference type="Google" id="ProtNLM"/>
    </source>
</evidence>
<evidence type="ECO:0000313" key="1">
    <source>
        <dbReference type="EMBL" id="BCA30169.1"/>
    </source>
</evidence>
<evidence type="ECO:0000313" key="2">
    <source>
        <dbReference type="Proteomes" id="UP000501237"/>
    </source>
</evidence>
<proteinExistence type="predicted"/>
<sequence>MSEDSEVIYVAGMARMLGKTEASIRDGIRRQADWLPKGFKIAGQHAWLREDVMRFLREYRDGEHKSVRP</sequence>